<dbReference type="InterPro" id="IPR009057">
    <property type="entry name" value="Homeodomain-like_sf"/>
</dbReference>
<feature type="compositionally biased region" description="Low complexity" evidence="1">
    <location>
        <begin position="273"/>
        <end position="284"/>
    </location>
</feature>
<keyword evidence="4" id="KW-1185">Reference proteome</keyword>
<protein>
    <recommendedName>
        <fullName evidence="2">Myb-like domain-containing protein</fullName>
    </recommendedName>
</protein>
<evidence type="ECO:0000313" key="3">
    <source>
        <dbReference type="EMBL" id="CAL1395477.1"/>
    </source>
</evidence>
<dbReference type="InterPro" id="IPR001005">
    <property type="entry name" value="SANT/Myb"/>
</dbReference>
<feature type="compositionally biased region" description="Basic and acidic residues" evidence="1">
    <location>
        <begin position="484"/>
        <end position="502"/>
    </location>
</feature>
<feature type="region of interest" description="Disordered" evidence="1">
    <location>
        <begin position="271"/>
        <end position="301"/>
    </location>
</feature>
<gene>
    <name evidence="3" type="ORF">LTRI10_LOCUS35907</name>
</gene>
<name>A0AAV2FBX8_9ROSI</name>
<dbReference type="PANTHER" id="PTHR47206:SF1">
    <property type="entry name" value="HOMEODOMAIN-LIKE SUPERFAMILY PROTEIN"/>
    <property type="match status" value="1"/>
</dbReference>
<evidence type="ECO:0000259" key="2">
    <source>
        <dbReference type="PROSITE" id="PS50090"/>
    </source>
</evidence>
<dbReference type="Gene3D" id="1.10.10.60">
    <property type="entry name" value="Homeodomain-like"/>
    <property type="match status" value="1"/>
</dbReference>
<dbReference type="PANTHER" id="PTHR47206">
    <property type="entry name" value="HOMEODOMAIN-LIKE SUPERFAMILY PROTEIN"/>
    <property type="match status" value="1"/>
</dbReference>
<feature type="domain" description="Myb-like" evidence="2">
    <location>
        <begin position="289"/>
        <end position="343"/>
    </location>
</feature>
<proteinExistence type="predicted"/>
<evidence type="ECO:0000256" key="1">
    <source>
        <dbReference type="SAM" id="MobiDB-lite"/>
    </source>
</evidence>
<reference evidence="3 4" key="1">
    <citation type="submission" date="2024-04" db="EMBL/GenBank/DDBJ databases">
        <authorList>
            <person name="Fracassetti M."/>
        </authorList>
    </citation>
    <scope>NUCLEOTIDE SEQUENCE [LARGE SCALE GENOMIC DNA]</scope>
</reference>
<dbReference type="Proteomes" id="UP001497516">
    <property type="component" value="Chromosome 6"/>
</dbReference>
<dbReference type="PROSITE" id="PS50090">
    <property type="entry name" value="MYB_LIKE"/>
    <property type="match status" value="1"/>
</dbReference>
<dbReference type="EMBL" id="OZ034819">
    <property type="protein sequence ID" value="CAL1395477.1"/>
    <property type="molecule type" value="Genomic_DNA"/>
</dbReference>
<dbReference type="CDD" id="cd11660">
    <property type="entry name" value="SANT_TRF"/>
    <property type="match status" value="1"/>
</dbReference>
<dbReference type="AlphaFoldDB" id="A0AAV2FBX8"/>
<feature type="region of interest" description="Disordered" evidence="1">
    <location>
        <begin position="414"/>
        <end position="502"/>
    </location>
</feature>
<evidence type="ECO:0000313" key="4">
    <source>
        <dbReference type="Proteomes" id="UP001497516"/>
    </source>
</evidence>
<organism evidence="3 4">
    <name type="scientific">Linum trigynum</name>
    <dbReference type="NCBI Taxonomy" id="586398"/>
    <lineage>
        <taxon>Eukaryota</taxon>
        <taxon>Viridiplantae</taxon>
        <taxon>Streptophyta</taxon>
        <taxon>Embryophyta</taxon>
        <taxon>Tracheophyta</taxon>
        <taxon>Spermatophyta</taxon>
        <taxon>Magnoliopsida</taxon>
        <taxon>eudicotyledons</taxon>
        <taxon>Gunneridae</taxon>
        <taxon>Pentapetalae</taxon>
        <taxon>rosids</taxon>
        <taxon>fabids</taxon>
        <taxon>Malpighiales</taxon>
        <taxon>Linaceae</taxon>
        <taxon>Linum</taxon>
    </lineage>
</organism>
<accession>A0AAV2FBX8</accession>
<feature type="compositionally biased region" description="Basic and acidic residues" evidence="1">
    <location>
        <begin position="452"/>
        <end position="464"/>
    </location>
</feature>
<sequence>MASQVPSTQLFCTGLQEVDKHSAIASEMVQKDLDDKERKPCPNAAYRRNPLITSHDCHSKIDWCQTASSFIEQERILCHELESMVTLSSRSEAKSIEPVADDNIVEINPLRISPSNARDSAVLNDVTSTNCFHRLHTDYDSDLGYEQLEAYPEVTSEASTEAATYVKVFLASGSDANQTNAGTFEAPLTTNIPNSHSFHATSEDSLPAAMRRMHITTPVGVPLTINIPNSHSFHATSEDSLPAAMLRMNITTHVSEQKQPMPIVTVLEGMDGSGSQIGNNQGSNFVKNKSKRKRKPRSEGDDMHLKAAVQKFGEGNWGYIVKGESMMGDRTAAQLSQRWGIITRKKSNTNLKLVTKANGSLLSEVQRAALHAINMALDPSPRNTFVNNSIGVGQAFGSATAVRRLSLRRSLVEPKQVPTQKHNLVGRGNKMSSCGSEAAGEAKVQLGGSHGEQVKKDDKTDPGHKKPSLNGEMLISQNPCHLVQKKESDLDGKVDPSRNHGP</sequence>
<dbReference type="SUPFAM" id="SSF46689">
    <property type="entry name" value="Homeodomain-like"/>
    <property type="match status" value="1"/>
</dbReference>